<dbReference type="RefSeq" id="WP_194700235.1">
    <property type="nucleotide sequence ID" value="NZ_JADKNH010000001.1"/>
</dbReference>
<keyword evidence="2" id="KW-1185">Reference proteome</keyword>
<proteinExistence type="predicted"/>
<gene>
    <name evidence="1" type="ORF">ISU02_02715</name>
</gene>
<protein>
    <submittedName>
        <fullName evidence="1">Uncharacterized protein</fullName>
    </submittedName>
</protein>
<dbReference type="EMBL" id="JADKNH010000001">
    <property type="protein sequence ID" value="MBF4692010.1"/>
    <property type="molecule type" value="Genomic_DNA"/>
</dbReference>
<dbReference type="Proteomes" id="UP000614200">
    <property type="component" value="Unassembled WGS sequence"/>
</dbReference>
<reference evidence="1 2" key="1">
    <citation type="submission" date="2020-11" db="EMBL/GenBank/DDBJ databases">
        <title>Fusibacter basophilias sp. nov.</title>
        <authorList>
            <person name="Qiu D."/>
        </authorList>
    </citation>
    <scope>NUCLEOTIDE SEQUENCE [LARGE SCALE GENOMIC DNA]</scope>
    <source>
        <strain evidence="1 2">Q10-2</strain>
    </source>
</reference>
<evidence type="ECO:0000313" key="1">
    <source>
        <dbReference type="EMBL" id="MBF4692010.1"/>
    </source>
</evidence>
<organism evidence="1 2">
    <name type="scientific">Fusibacter ferrireducens</name>
    <dbReference type="NCBI Taxonomy" id="2785058"/>
    <lineage>
        <taxon>Bacteria</taxon>
        <taxon>Bacillati</taxon>
        <taxon>Bacillota</taxon>
        <taxon>Clostridia</taxon>
        <taxon>Eubacteriales</taxon>
        <taxon>Eubacteriales Family XII. Incertae Sedis</taxon>
        <taxon>Fusibacter</taxon>
    </lineage>
</organism>
<comment type="caution">
    <text evidence="1">The sequence shown here is derived from an EMBL/GenBank/DDBJ whole genome shotgun (WGS) entry which is preliminary data.</text>
</comment>
<sequence>MKLLEIVNEIEVEKYKKTLLDIRLDEDDVYKHFASGMIDLFPRILTLEEVEQQNFDFRDLNLKNEHKYVDLFYTLFNMTQKSKLVVQMDYKALKDYEHLNILEELDRYEKHLWVNQMLHLNNAEVTDYFLVDDFDLLKMLVQINIREQAFMLFHFIDLEVVVRGSFDCSMSIYSKNRESIENLRPLVERFGLHIRAFEVGEDT</sequence>
<name>A0ABR9ZQ04_9FIRM</name>
<accession>A0ABR9ZQ04</accession>
<evidence type="ECO:0000313" key="2">
    <source>
        <dbReference type="Proteomes" id="UP000614200"/>
    </source>
</evidence>